<dbReference type="EMBL" id="LNQE01001232">
    <property type="protein sequence ID" value="KUG20042.1"/>
    <property type="molecule type" value="Genomic_DNA"/>
</dbReference>
<organism evidence="1">
    <name type="scientific">hydrocarbon metagenome</name>
    <dbReference type="NCBI Taxonomy" id="938273"/>
    <lineage>
        <taxon>unclassified sequences</taxon>
        <taxon>metagenomes</taxon>
        <taxon>ecological metagenomes</taxon>
    </lineage>
</organism>
<sequence>MQKKLYGSEYMGVDRSTFIIDPEGKVAAVWRKVKVKGHVAEVMEKLEELTGTGVPR</sequence>
<dbReference type="EC" id="1.11.1.15" evidence="1"/>
<gene>
    <name evidence="1" type="ORF">ASZ90_010212</name>
</gene>
<dbReference type="GO" id="GO:0004601">
    <property type="term" value="F:peroxidase activity"/>
    <property type="evidence" value="ECO:0007669"/>
    <property type="project" value="UniProtKB-KW"/>
</dbReference>
<dbReference type="Gene3D" id="3.40.30.10">
    <property type="entry name" value="Glutaredoxin"/>
    <property type="match status" value="1"/>
</dbReference>
<keyword evidence="1" id="KW-0560">Oxidoreductase</keyword>
<name>A0A0W8FGM3_9ZZZZ</name>
<dbReference type="AlphaFoldDB" id="A0A0W8FGM3"/>
<dbReference type="SUPFAM" id="SSF52833">
    <property type="entry name" value="Thioredoxin-like"/>
    <property type="match status" value="1"/>
</dbReference>
<keyword evidence="1" id="KW-0575">Peroxidase</keyword>
<evidence type="ECO:0000313" key="1">
    <source>
        <dbReference type="EMBL" id="KUG20042.1"/>
    </source>
</evidence>
<accession>A0A0W8FGM3</accession>
<protein>
    <submittedName>
        <fullName evidence="1">Thiol peroxidase, bcp-type</fullName>
        <ecNumber evidence="1">1.11.1.15</ecNumber>
    </submittedName>
</protein>
<proteinExistence type="predicted"/>
<reference evidence="1" key="1">
    <citation type="journal article" date="2015" name="Proc. Natl. Acad. Sci. U.S.A.">
        <title>Networks of energetic and metabolic interactions define dynamics in microbial communities.</title>
        <authorList>
            <person name="Embree M."/>
            <person name="Liu J.K."/>
            <person name="Al-Bassam M.M."/>
            <person name="Zengler K."/>
        </authorList>
    </citation>
    <scope>NUCLEOTIDE SEQUENCE</scope>
</reference>
<comment type="caution">
    <text evidence="1">The sequence shown here is derived from an EMBL/GenBank/DDBJ whole genome shotgun (WGS) entry which is preliminary data.</text>
</comment>
<dbReference type="InterPro" id="IPR036249">
    <property type="entry name" value="Thioredoxin-like_sf"/>
</dbReference>